<dbReference type="Pfam" id="PF14005">
    <property type="entry name" value="YpjP"/>
    <property type="match status" value="1"/>
</dbReference>
<protein>
    <submittedName>
        <fullName evidence="1">YpjP family protein</fullName>
    </submittedName>
</protein>
<sequence length="200" mass="23704">MPKWVRKTLIVLITVCTFGLVTPPDYLYIDDVKADKATKEGYVRPQDPQPIIVQSWEPEQESPFYDSDTFIDFAMEEAERQSIEKFGPKITPVIEDEFKEAILPQIEMVLSELASQWPEEEFQNLQISEKPAGGYGEKIFHVYNRETGKDLIRFHVRRDHPPQEGYWFNFHYHTWKDQFQKHHDLGSIYWDVNTPPKWLN</sequence>
<dbReference type="EMBL" id="JBHRZT010000068">
    <property type="protein sequence ID" value="MFC3885245.1"/>
    <property type="molecule type" value="Genomic_DNA"/>
</dbReference>
<evidence type="ECO:0000313" key="2">
    <source>
        <dbReference type="Proteomes" id="UP001595752"/>
    </source>
</evidence>
<proteinExistence type="predicted"/>
<dbReference type="RefSeq" id="WP_377917449.1">
    <property type="nucleotide sequence ID" value="NZ_JBHRZT010000068.1"/>
</dbReference>
<dbReference type="InterPro" id="IPR025616">
    <property type="entry name" value="YpjP"/>
</dbReference>
<evidence type="ECO:0000313" key="1">
    <source>
        <dbReference type="EMBL" id="MFC3885245.1"/>
    </source>
</evidence>
<name>A0ABV8B5T9_9BACI</name>
<keyword evidence="2" id="KW-1185">Reference proteome</keyword>
<gene>
    <name evidence="1" type="ORF">ACFOU2_17905</name>
</gene>
<organism evidence="1 2">
    <name type="scientific">Bacillus songklensis</name>
    <dbReference type="NCBI Taxonomy" id="1069116"/>
    <lineage>
        <taxon>Bacteria</taxon>
        <taxon>Bacillati</taxon>
        <taxon>Bacillota</taxon>
        <taxon>Bacilli</taxon>
        <taxon>Bacillales</taxon>
        <taxon>Bacillaceae</taxon>
        <taxon>Bacillus</taxon>
    </lineage>
</organism>
<accession>A0ABV8B5T9</accession>
<comment type="caution">
    <text evidence="1">The sequence shown here is derived from an EMBL/GenBank/DDBJ whole genome shotgun (WGS) entry which is preliminary data.</text>
</comment>
<dbReference type="Proteomes" id="UP001595752">
    <property type="component" value="Unassembled WGS sequence"/>
</dbReference>
<reference evidence="2" key="1">
    <citation type="journal article" date="2019" name="Int. J. Syst. Evol. Microbiol.">
        <title>The Global Catalogue of Microorganisms (GCM) 10K type strain sequencing project: providing services to taxonomists for standard genome sequencing and annotation.</title>
        <authorList>
            <consortium name="The Broad Institute Genomics Platform"/>
            <consortium name="The Broad Institute Genome Sequencing Center for Infectious Disease"/>
            <person name="Wu L."/>
            <person name="Ma J."/>
        </authorList>
    </citation>
    <scope>NUCLEOTIDE SEQUENCE [LARGE SCALE GENOMIC DNA]</scope>
    <source>
        <strain evidence="2">CCUG 61889</strain>
    </source>
</reference>